<protein>
    <submittedName>
        <fullName evidence="2">SlyX family protein</fullName>
    </submittedName>
</protein>
<name>A0A5M8FP34_9GAMM</name>
<dbReference type="AlphaFoldDB" id="A0A5M8FP34"/>
<keyword evidence="1" id="KW-0175">Coiled coil</keyword>
<dbReference type="EMBL" id="VWXX01000042">
    <property type="protein sequence ID" value="KAA6182682.1"/>
    <property type="molecule type" value="Genomic_DNA"/>
</dbReference>
<keyword evidence="3" id="KW-1185">Reference proteome</keyword>
<feature type="coiled-coil region" evidence="1">
    <location>
        <begin position="1"/>
        <end position="35"/>
    </location>
</feature>
<dbReference type="InterPro" id="IPR007236">
    <property type="entry name" value="SlyX"/>
</dbReference>
<comment type="caution">
    <text evidence="2">The sequence shown here is derived from an EMBL/GenBank/DDBJ whole genome shotgun (WGS) entry which is preliminary data.</text>
</comment>
<organism evidence="2 3">
    <name type="scientific">Thiohalocapsa marina</name>
    <dbReference type="NCBI Taxonomy" id="424902"/>
    <lineage>
        <taxon>Bacteria</taxon>
        <taxon>Pseudomonadati</taxon>
        <taxon>Pseudomonadota</taxon>
        <taxon>Gammaproteobacteria</taxon>
        <taxon>Chromatiales</taxon>
        <taxon>Chromatiaceae</taxon>
        <taxon>Thiohalocapsa</taxon>
    </lineage>
</organism>
<dbReference type="Pfam" id="PF04102">
    <property type="entry name" value="SlyX"/>
    <property type="match status" value="1"/>
</dbReference>
<proteinExistence type="predicted"/>
<evidence type="ECO:0000313" key="2">
    <source>
        <dbReference type="EMBL" id="KAA6182682.1"/>
    </source>
</evidence>
<dbReference type="RefSeq" id="WP_150094683.1">
    <property type="nucleotide sequence ID" value="NZ_JBFUOH010000075.1"/>
</dbReference>
<evidence type="ECO:0000256" key="1">
    <source>
        <dbReference type="SAM" id="Coils"/>
    </source>
</evidence>
<accession>A0A5M8FP34</accession>
<reference evidence="2 3" key="1">
    <citation type="submission" date="2019-09" db="EMBL/GenBank/DDBJ databases">
        <title>Whole-genome sequence of the purple sulfur bacterium Thiohalocapsa marina DSM 19078.</title>
        <authorList>
            <person name="Kyndt J.A."/>
            <person name="Meyer T.E."/>
        </authorList>
    </citation>
    <scope>NUCLEOTIDE SEQUENCE [LARGE SCALE GENOMIC DNA]</scope>
    <source>
        <strain evidence="2 3">DSM 19078</strain>
    </source>
</reference>
<sequence>MDEATHQLRQLNEAIAELQMRLTYQEDEIQHLNRVQEQQRTMLQEQAARIEALNRLTASLAQGLREHIPDAPPPHY</sequence>
<dbReference type="OrthoDB" id="8606883at2"/>
<evidence type="ECO:0000313" key="3">
    <source>
        <dbReference type="Proteomes" id="UP000322981"/>
    </source>
</evidence>
<dbReference type="Proteomes" id="UP000322981">
    <property type="component" value="Unassembled WGS sequence"/>
</dbReference>
<gene>
    <name evidence="2" type="ORF">F2Q65_17430</name>
</gene>